<protein>
    <recommendedName>
        <fullName evidence="4">Secreted protein</fullName>
    </recommendedName>
</protein>
<keyword evidence="1" id="KW-0732">Signal</keyword>
<dbReference type="GeneID" id="70130176"/>
<evidence type="ECO:0008006" key="4">
    <source>
        <dbReference type="Google" id="ProtNLM"/>
    </source>
</evidence>
<dbReference type="Proteomes" id="UP000758603">
    <property type="component" value="Unassembled WGS sequence"/>
</dbReference>
<accession>A0A9P8UWA1</accession>
<organism evidence="2 3">
    <name type="scientific">Truncatella angustata</name>
    <dbReference type="NCBI Taxonomy" id="152316"/>
    <lineage>
        <taxon>Eukaryota</taxon>
        <taxon>Fungi</taxon>
        <taxon>Dikarya</taxon>
        <taxon>Ascomycota</taxon>
        <taxon>Pezizomycotina</taxon>
        <taxon>Sordariomycetes</taxon>
        <taxon>Xylariomycetidae</taxon>
        <taxon>Amphisphaeriales</taxon>
        <taxon>Sporocadaceae</taxon>
        <taxon>Truncatella</taxon>
    </lineage>
</organism>
<evidence type="ECO:0000313" key="2">
    <source>
        <dbReference type="EMBL" id="KAH6659517.1"/>
    </source>
</evidence>
<name>A0A9P8UWA1_9PEZI</name>
<sequence>MQISVFCSCLVSLFAITTSSGPSLVCGSLHYIEKRNPGSVRHPPETPTPLETSCSHIPALWGCHLCRLEGSSASRPLLTSTHSNA</sequence>
<dbReference type="AlphaFoldDB" id="A0A9P8UWA1"/>
<evidence type="ECO:0000313" key="3">
    <source>
        <dbReference type="Proteomes" id="UP000758603"/>
    </source>
</evidence>
<reference evidence="2" key="1">
    <citation type="journal article" date="2021" name="Nat. Commun.">
        <title>Genetic determinants of endophytism in the Arabidopsis root mycobiome.</title>
        <authorList>
            <person name="Mesny F."/>
            <person name="Miyauchi S."/>
            <person name="Thiergart T."/>
            <person name="Pickel B."/>
            <person name="Atanasova L."/>
            <person name="Karlsson M."/>
            <person name="Huettel B."/>
            <person name="Barry K.W."/>
            <person name="Haridas S."/>
            <person name="Chen C."/>
            <person name="Bauer D."/>
            <person name="Andreopoulos W."/>
            <person name="Pangilinan J."/>
            <person name="LaButti K."/>
            <person name="Riley R."/>
            <person name="Lipzen A."/>
            <person name="Clum A."/>
            <person name="Drula E."/>
            <person name="Henrissat B."/>
            <person name="Kohler A."/>
            <person name="Grigoriev I.V."/>
            <person name="Martin F.M."/>
            <person name="Hacquard S."/>
        </authorList>
    </citation>
    <scope>NUCLEOTIDE SEQUENCE</scope>
    <source>
        <strain evidence="2">MPI-SDFR-AT-0073</strain>
    </source>
</reference>
<comment type="caution">
    <text evidence="2">The sequence shown here is derived from an EMBL/GenBank/DDBJ whole genome shotgun (WGS) entry which is preliminary data.</text>
</comment>
<evidence type="ECO:0000256" key="1">
    <source>
        <dbReference type="SAM" id="SignalP"/>
    </source>
</evidence>
<proteinExistence type="predicted"/>
<feature type="chain" id="PRO_5040499582" description="Secreted protein" evidence="1">
    <location>
        <begin position="22"/>
        <end position="85"/>
    </location>
</feature>
<dbReference type="RefSeq" id="XP_045963648.1">
    <property type="nucleotide sequence ID" value="XM_046101284.1"/>
</dbReference>
<feature type="signal peptide" evidence="1">
    <location>
        <begin position="1"/>
        <end position="21"/>
    </location>
</feature>
<gene>
    <name evidence="2" type="ORF">BKA67DRAFT_544688</name>
</gene>
<dbReference type="EMBL" id="JAGPXC010000001">
    <property type="protein sequence ID" value="KAH6659517.1"/>
    <property type="molecule type" value="Genomic_DNA"/>
</dbReference>
<keyword evidence="3" id="KW-1185">Reference proteome</keyword>